<feature type="transmembrane region" description="Helical" evidence="1">
    <location>
        <begin position="6"/>
        <end position="27"/>
    </location>
</feature>
<evidence type="ECO:0000313" key="2">
    <source>
        <dbReference type="EMBL" id="GGA90436.1"/>
    </source>
</evidence>
<dbReference type="Proteomes" id="UP000613512">
    <property type="component" value="Unassembled WGS sequence"/>
</dbReference>
<gene>
    <name evidence="2" type="ORF">GCM10008025_36230</name>
</gene>
<reference evidence="2" key="2">
    <citation type="submission" date="2020-09" db="EMBL/GenBank/DDBJ databases">
        <authorList>
            <person name="Sun Q."/>
            <person name="Zhou Y."/>
        </authorList>
    </citation>
    <scope>NUCLEOTIDE SEQUENCE</scope>
    <source>
        <strain evidence="2">CGMCC 1.12408</strain>
    </source>
</reference>
<sequence>MELIGISDIIIFMLVYGVIFLYTMCVISSKNKILLYIKSALLIFFYVSISSMVWIYYKTEEDYFNSHSGLGPISYTDEAVLLLVGFCIYNIILFLLSVQLNRKWPSVNS</sequence>
<keyword evidence="1" id="KW-1133">Transmembrane helix</keyword>
<feature type="transmembrane region" description="Helical" evidence="1">
    <location>
        <begin position="79"/>
        <end position="98"/>
    </location>
</feature>
<keyword evidence="1" id="KW-0812">Transmembrane</keyword>
<protein>
    <submittedName>
        <fullName evidence="2">Uncharacterized protein</fullName>
    </submittedName>
</protein>
<accession>A0A916S9V1</accession>
<proteinExistence type="predicted"/>
<evidence type="ECO:0000313" key="3">
    <source>
        <dbReference type="Proteomes" id="UP000613512"/>
    </source>
</evidence>
<comment type="caution">
    <text evidence="2">The sequence shown here is derived from an EMBL/GenBank/DDBJ whole genome shotgun (WGS) entry which is preliminary data.</text>
</comment>
<dbReference type="AlphaFoldDB" id="A0A916S9V1"/>
<reference evidence="2" key="1">
    <citation type="journal article" date="2014" name="Int. J. Syst. Evol. Microbiol.">
        <title>Complete genome sequence of Corynebacterium casei LMG S-19264T (=DSM 44701T), isolated from a smear-ripened cheese.</title>
        <authorList>
            <consortium name="US DOE Joint Genome Institute (JGI-PGF)"/>
            <person name="Walter F."/>
            <person name="Albersmeier A."/>
            <person name="Kalinowski J."/>
            <person name="Ruckert C."/>
        </authorList>
    </citation>
    <scope>NUCLEOTIDE SEQUENCE</scope>
    <source>
        <strain evidence="2">CGMCC 1.12408</strain>
    </source>
</reference>
<evidence type="ECO:0000256" key="1">
    <source>
        <dbReference type="SAM" id="Phobius"/>
    </source>
</evidence>
<dbReference type="EMBL" id="BMEY01000027">
    <property type="protein sequence ID" value="GGA90436.1"/>
    <property type="molecule type" value="Genomic_DNA"/>
</dbReference>
<keyword evidence="3" id="KW-1185">Reference proteome</keyword>
<organism evidence="2 3">
    <name type="scientific">Ornithinibacillus halotolerans</name>
    <dbReference type="NCBI Taxonomy" id="1274357"/>
    <lineage>
        <taxon>Bacteria</taxon>
        <taxon>Bacillati</taxon>
        <taxon>Bacillota</taxon>
        <taxon>Bacilli</taxon>
        <taxon>Bacillales</taxon>
        <taxon>Bacillaceae</taxon>
        <taxon>Ornithinibacillus</taxon>
    </lineage>
</organism>
<keyword evidence="1" id="KW-0472">Membrane</keyword>
<feature type="transmembrane region" description="Helical" evidence="1">
    <location>
        <begin position="39"/>
        <end position="57"/>
    </location>
</feature>
<name>A0A916S9V1_9BACI</name>